<gene>
    <name evidence="2" type="ORF">EHE19_017420</name>
</gene>
<organism evidence="2 3">
    <name type="scientific">Ruminiclostridium herbifermentans</name>
    <dbReference type="NCBI Taxonomy" id="2488810"/>
    <lineage>
        <taxon>Bacteria</taxon>
        <taxon>Bacillati</taxon>
        <taxon>Bacillota</taxon>
        <taxon>Clostridia</taxon>
        <taxon>Eubacteriales</taxon>
        <taxon>Oscillospiraceae</taxon>
        <taxon>Ruminiclostridium</taxon>
    </lineage>
</organism>
<dbReference type="GO" id="GO:0016020">
    <property type="term" value="C:membrane"/>
    <property type="evidence" value="ECO:0007669"/>
    <property type="project" value="GOC"/>
</dbReference>
<dbReference type="SUPFAM" id="SSF53448">
    <property type="entry name" value="Nucleotide-diphospho-sugar transferases"/>
    <property type="match status" value="1"/>
</dbReference>
<dbReference type="Pfam" id="PF04488">
    <property type="entry name" value="Gly_transf_sug"/>
    <property type="match status" value="1"/>
</dbReference>
<dbReference type="InterPro" id="IPR007577">
    <property type="entry name" value="GlycoTrfase_DXD_sugar-bd_CS"/>
</dbReference>
<evidence type="ECO:0000313" key="3">
    <source>
        <dbReference type="Proteomes" id="UP000306409"/>
    </source>
</evidence>
<reference evidence="2 3" key="1">
    <citation type="submission" date="2020-09" db="EMBL/GenBank/DDBJ databases">
        <title>Characterization and genome sequencing of Ruminiclostridium sp. nov. MA18.</title>
        <authorList>
            <person name="Rettenmaier R."/>
            <person name="Kowollik M.-L."/>
            <person name="Liebl W."/>
            <person name="Zverlov V."/>
        </authorList>
    </citation>
    <scope>NUCLEOTIDE SEQUENCE [LARGE SCALE GENOMIC DNA]</scope>
    <source>
        <strain evidence="2 3">MA18</strain>
    </source>
</reference>
<dbReference type="OrthoDB" id="9802987at2"/>
<dbReference type="EMBL" id="CP061336">
    <property type="protein sequence ID" value="QNU66606.1"/>
    <property type="molecule type" value="Genomic_DNA"/>
</dbReference>
<dbReference type="InterPro" id="IPR029044">
    <property type="entry name" value="Nucleotide-diphossugar_trans"/>
</dbReference>
<dbReference type="GO" id="GO:0051999">
    <property type="term" value="P:mannosyl-inositol phosphorylceramide biosynthetic process"/>
    <property type="evidence" value="ECO:0007669"/>
    <property type="project" value="TreeGrafter"/>
</dbReference>
<accession>A0A4V6ENU5</accession>
<dbReference type="InterPro" id="IPR051706">
    <property type="entry name" value="Glycosyltransferase_domain"/>
</dbReference>
<dbReference type="Proteomes" id="UP000306409">
    <property type="component" value="Chromosome"/>
</dbReference>
<dbReference type="Gene3D" id="3.90.550.20">
    <property type="match status" value="1"/>
</dbReference>
<keyword evidence="1 2" id="KW-0808">Transferase</keyword>
<evidence type="ECO:0000313" key="2">
    <source>
        <dbReference type="EMBL" id="QNU66606.1"/>
    </source>
</evidence>
<dbReference type="PANTHER" id="PTHR32385">
    <property type="entry name" value="MANNOSYL PHOSPHORYLINOSITOL CERAMIDE SYNTHASE"/>
    <property type="match status" value="1"/>
</dbReference>
<dbReference type="RefSeq" id="WP_137697373.1">
    <property type="nucleotide sequence ID" value="NZ_CP061336.1"/>
</dbReference>
<sequence>MSNIPKVIHYCWFGGNPIPRGVEKCIYSWKKYCPSYKIVEWNEKNFDYTCNQYVYEAYQAKKWAFVSDYVRLYAMKEQGGIYMDTDVELLKSLDPLLEHNAFSGFEDKESIQTAIMGAALNNSWINMLLKSYENRHFIQADGSFDLTTNVSIITKLTKEFYNIELDNSMQITSDGTAFYHNEYFSPKNFETGITTITQNTYCIHHFDASWLTRGKKIKHFCTSKLKMLFGEERVNELKAFLKK</sequence>
<dbReference type="PANTHER" id="PTHR32385:SF15">
    <property type="entry name" value="INOSITOL PHOSPHOCERAMIDE MANNOSYLTRANSFERASE 1"/>
    <property type="match status" value="1"/>
</dbReference>
<dbReference type="KEGG" id="rher:EHE19_017420"/>
<protein>
    <submittedName>
        <fullName evidence="2">Glycosyl transferase</fullName>
    </submittedName>
</protein>
<proteinExistence type="predicted"/>
<dbReference type="GO" id="GO:0000030">
    <property type="term" value="F:mannosyltransferase activity"/>
    <property type="evidence" value="ECO:0007669"/>
    <property type="project" value="TreeGrafter"/>
</dbReference>
<evidence type="ECO:0000256" key="1">
    <source>
        <dbReference type="ARBA" id="ARBA00022679"/>
    </source>
</evidence>
<name>A0A4V6ENU5_9FIRM</name>
<keyword evidence="3" id="KW-1185">Reference proteome</keyword>
<dbReference type="AlphaFoldDB" id="A0A4V6ENU5"/>